<dbReference type="PANTHER" id="PTHR43788:SF8">
    <property type="entry name" value="DNA-BINDING PROTEIN SMUBP-2"/>
    <property type="match status" value="1"/>
</dbReference>
<protein>
    <submittedName>
        <fullName evidence="6">Helicase</fullName>
    </submittedName>
</protein>
<dbReference type="PANTHER" id="PTHR43788">
    <property type="entry name" value="DNA2/NAM7 HELICASE FAMILY MEMBER"/>
    <property type="match status" value="1"/>
</dbReference>
<dbReference type="InterPro" id="IPR041679">
    <property type="entry name" value="DNA2/NAM7-like_C"/>
</dbReference>
<reference evidence="6 7" key="1">
    <citation type="submission" date="2015-10" db="EMBL/GenBank/DDBJ databases">
        <title>Draft genome sequence of Streptomyces longwoodensis DSM 41677, type strain for the species Streptomyces longwoodensis.</title>
        <authorList>
            <person name="Ruckert C."/>
            <person name="Winkler A."/>
            <person name="Kalinowski J."/>
            <person name="Kampfer P."/>
            <person name="Glaeser S."/>
        </authorList>
    </citation>
    <scope>NUCLEOTIDE SEQUENCE [LARGE SCALE GENOMIC DNA]</scope>
    <source>
        <strain evidence="6 7">DSM 41677</strain>
    </source>
</reference>
<dbReference type="RefSeq" id="WP_067237913.1">
    <property type="nucleotide sequence ID" value="NZ_KQ948557.1"/>
</dbReference>
<evidence type="ECO:0000259" key="5">
    <source>
        <dbReference type="Pfam" id="PF13087"/>
    </source>
</evidence>
<dbReference type="InterPro" id="IPR027417">
    <property type="entry name" value="P-loop_NTPase"/>
</dbReference>
<evidence type="ECO:0000256" key="4">
    <source>
        <dbReference type="ARBA" id="ARBA00022840"/>
    </source>
</evidence>
<dbReference type="GO" id="GO:0005524">
    <property type="term" value="F:ATP binding"/>
    <property type="evidence" value="ECO:0007669"/>
    <property type="project" value="UniProtKB-KW"/>
</dbReference>
<keyword evidence="1" id="KW-0547">Nucleotide-binding</keyword>
<evidence type="ECO:0000313" key="6">
    <source>
        <dbReference type="EMBL" id="KUN35837.1"/>
    </source>
</evidence>
<dbReference type="Gene3D" id="3.40.50.300">
    <property type="entry name" value="P-loop containing nucleotide triphosphate hydrolases"/>
    <property type="match status" value="2"/>
</dbReference>
<gene>
    <name evidence="6" type="ORF">AQJ30_24565</name>
</gene>
<keyword evidence="7" id="KW-1185">Reference proteome</keyword>
<evidence type="ECO:0000313" key="7">
    <source>
        <dbReference type="Proteomes" id="UP000053271"/>
    </source>
</evidence>
<dbReference type="EMBL" id="LMWS01000031">
    <property type="protein sequence ID" value="KUN35837.1"/>
    <property type="molecule type" value="Genomic_DNA"/>
</dbReference>
<dbReference type="Pfam" id="PF13087">
    <property type="entry name" value="AAA_12"/>
    <property type="match status" value="1"/>
</dbReference>
<evidence type="ECO:0000256" key="3">
    <source>
        <dbReference type="ARBA" id="ARBA00022806"/>
    </source>
</evidence>
<dbReference type="SUPFAM" id="SSF52540">
    <property type="entry name" value="P-loop containing nucleoside triphosphate hydrolases"/>
    <property type="match status" value="1"/>
</dbReference>
<sequence>MNEPSAAELSRRAVAHILTTLTTTSHRGVVVDSPPGAGKTTLVVHAAQHLTRPQHPCMIVAQTNAQVDDLVSRLTQDAPHLTVARLSGQSYRAPDRLQAGPNLIITTDARQAAAADVAVATASKWANVQDWHRRWAIVDEAYQMRSDNLLQIAHLADQALFVGDPGQLDPFSTIPTQPWKGLAHDPMASAVSILLKMNPQLPVLSLPVSWRLPASAAPLISAAFYTTPFRAGTTDTERRLTFAHPGLHGGAVEQTVDLAARTGWALHELPARHTRRIDPEAAHAAISIAQRLLIREATAYCEDHPTGQPLEPGHIAIGTAHRDQAGYLQHLLRTDPRLKGIDVDTANRLQGREYAVTIVLHPLSGRRDTSGFHLEAGRLCVLTSRHRHACIVVARAGIDRLLDDHPFNEPVHLNADAKFPDGWEAHQHVLHHLTGHRIRA</sequence>
<evidence type="ECO:0000256" key="2">
    <source>
        <dbReference type="ARBA" id="ARBA00022801"/>
    </source>
</evidence>
<accession>A0A101QTV8</accession>
<dbReference type="GO" id="GO:0043139">
    <property type="term" value="F:5'-3' DNA helicase activity"/>
    <property type="evidence" value="ECO:0007669"/>
    <property type="project" value="TreeGrafter"/>
</dbReference>
<dbReference type="Proteomes" id="UP000053271">
    <property type="component" value="Unassembled WGS sequence"/>
</dbReference>
<dbReference type="STRING" id="68231.AQJ30_24565"/>
<keyword evidence="4" id="KW-0067">ATP-binding</keyword>
<keyword evidence="3 6" id="KW-0347">Helicase</keyword>
<proteinExistence type="predicted"/>
<comment type="caution">
    <text evidence="6">The sequence shown here is derived from an EMBL/GenBank/DDBJ whole genome shotgun (WGS) entry which is preliminary data.</text>
</comment>
<name>A0A101QTV8_9ACTN</name>
<dbReference type="Pfam" id="PF13604">
    <property type="entry name" value="AAA_30"/>
    <property type="match status" value="1"/>
</dbReference>
<organism evidence="6 7">
    <name type="scientific">Streptomyces longwoodensis</name>
    <dbReference type="NCBI Taxonomy" id="68231"/>
    <lineage>
        <taxon>Bacteria</taxon>
        <taxon>Bacillati</taxon>
        <taxon>Actinomycetota</taxon>
        <taxon>Actinomycetes</taxon>
        <taxon>Kitasatosporales</taxon>
        <taxon>Streptomycetaceae</taxon>
        <taxon>Streptomyces</taxon>
    </lineage>
</organism>
<evidence type="ECO:0000256" key="1">
    <source>
        <dbReference type="ARBA" id="ARBA00022741"/>
    </source>
</evidence>
<dbReference type="InterPro" id="IPR050534">
    <property type="entry name" value="Coronavir_polyprotein_1ab"/>
</dbReference>
<dbReference type="GeneID" id="91427751"/>
<keyword evidence="2" id="KW-0378">Hydrolase</keyword>
<dbReference type="GO" id="GO:0016787">
    <property type="term" value="F:hydrolase activity"/>
    <property type="evidence" value="ECO:0007669"/>
    <property type="project" value="UniProtKB-KW"/>
</dbReference>
<feature type="domain" description="DNA2/NAM7 helicase-like C-terminal" evidence="5">
    <location>
        <begin position="200"/>
        <end position="395"/>
    </location>
</feature>
<dbReference type="AlphaFoldDB" id="A0A101QTV8"/>